<dbReference type="PANTHER" id="PTHR12815">
    <property type="entry name" value="SORTING AND ASSEMBLY MACHINERY SAMM50 PROTEIN FAMILY MEMBER"/>
    <property type="match status" value="1"/>
</dbReference>
<dbReference type="GO" id="GO:0019867">
    <property type="term" value="C:outer membrane"/>
    <property type="evidence" value="ECO:0007669"/>
    <property type="project" value="InterPro"/>
</dbReference>
<dbReference type="InterPro" id="IPR013686">
    <property type="entry name" value="Polypept-transport_assoc_ShlB"/>
</dbReference>
<protein>
    <submittedName>
        <fullName evidence="8">Surface antigen D15 domain-containing protein</fullName>
    </submittedName>
</protein>
<keyword evidence="4" id="KW-0472">Membrane</keyword>
<dbReference type="Gene3D" id="3.10.20.310">
    <property type="entry name" value="membrane protein fhac"/>
    <property type="match status" value="3"/>
</dbReference>
<name>A0A1Z4MT32_9CYAN</name>
<evidence type="ECO:0000256" key="5">
    <source>
        <dbReference type="ARBA" id="ARBA00023237"/>
    </source>
</evidence>
<accession>A0A1Z4MT32</accession>
<feature type="chain" id="PRO_5012961379" evidence="6">
    <location>
        <begin position="26"/>
        <end position="723"/>
    </location>
</feature>
<dbReference type="InterPro" id="IPR010827">
    <property type="entry name" value="BamA/TamA_POTRA"/>
</dbReference>
<dbReference type="Gene3D" id="2.40.160.50">
    <property type="entry name" value="membrane protein fhac: a member of the omp85/tpsb transporter family"/>
    <property type="match status" value="1"/>
</dbReference>
<dbReference type="PANTHER" id="PTHR12815:SF47">
    <property type="entry name" value="TRANSLOCATION AND ASSEMBLY MODULE SUBUNIT TAMA"/>
    <property type="match status" value="1"/>
</dbReference>
<evidence type="ECO:0000256" key="3">
    <source>
        <dbReference type="ARBA" id="ARBA00022729"/>
    </source>
</evidence>
<evidence type="ECO:0000313" key="9">
    <source>
        <dbReference type="Proteomes" id="UP000218785"/>
    </source>
</evidence>
<dbReference type="AlphaFoldDB" id="A0A1Z4MT32"/>
<dbReference type="RefSeq" id="WP_096573797.1">
    <property type="nucleotide sequence ID" value="NZ_CAWNJS010000001.1"/>
</dbReference>
<gene>
    <name evidence="8" type="ORF">NIES37_05370</name>
</gene>
<dbReference type="Pfam" id="PF08479">
    <property type="entry name" value="POTRA_2"/>
    <property type="match status" value="1"/>
</dbReference>
<feature type="signal peptide" evidence="6">
    <location>
        <begin position="1"/>
        <end position="25"/>
    </location>
</feature>
<proteinExistence type="predicted"/>
<feature type="domain" description="POTRA" evidence="7">
    <location>
        <begin position="222"/>
        <end position="296"/>
    </location>
</feature>
<dbReference type="KEGG" id="ttq:NIES37_05370"/>
<dbReference type="Pfam" id="PF01103">
    <property type="entry name" value="Omp85"/>
    <property type="match status" value="1"/>
</dbReference>
<dbReference type="Proteomes" id="UP000218785">
    <property type="component" value="Chromosome"/>
</dbReference>
<dbReference type="InterPro" id="IPR039910">
    <property type="entry name" value="D15-like"/>
</dbReference>
<sequence>MRVSSAAIFTLATLAASNATQQAMAAPGQDSLQTEKASKLVVPVIEDSPARVEAVSAPETVVAQQFSQNPVVVQTGVNKNSAVMLTPEQGEKKNVLPTPPVIVRTPAAPVSLQGTQGNPQATIPNTPAPKVMPVVTPPAVTPPAIDNNLVVTATDVQILGASQELQQIVRQVIKTQKGGDTSQSQLQKDVAAILNTGLFTSANVNSRTTPAGLNVVYQVQPIVVRSLQLSGAKALTYQVALTPFKSQIGAVISPAALQQAVQQINKWYADNGYNLARVMSIKPNREGILTVNVAEGLVGDIKFRFLNDDGQSVDSKGNPVSGRTKPDFIRQQLKLKPGQIFQENTVRQDVQQLYRTGLFETVNVALEGDANKVDLVYELKENGARAVNVGGSYNADQGVLGTLTYQDQNVGGKNNTLGLNVGVGLRDFQFDTKYTSPYRETSPDTLGYTINAFRRRELSTTFDDEVPLPNGDRAREGRIGGSVSLQRPIDGWDTSLGFNYNRISIRDRQGNLTPTDAKGNPLTASGTGIDDLTTVSFTATKDQRNNPINPTQGSVLKLSTEQSIPVGQGNISMNRVTANYSQYVPLQIFSSKQPQVFAVNLQAGTVLGNLPPYESFNLGGSNSVRGYNTGDVGNGRSYVLASAEYRFPLVSAVGGVLFADFASDLGSGNSVIGDPAGVRGKPGTGFGYGAGVRFDSPLGLIRADYGINDQGESRVHFGIGQRF</sequence>
<evidence type="ECO:0000256" key="1">
    <source>
        <dbReference type="ARBA" id="ARBA00004370"/>
    </source>
</evidence>
<evidence type="ECO:0000256" key="4">
    <source>
        <dbReference type="ARBA" id="ARBA00023136"/>
    </source>
</evidence>
<dbReference type="InterPro" id="IPR000184">
    <property type="entry name" value="Bac_surfAg_D15"/>
</dbReference>
<reference evidence="8 9" key="1">
    <citation type="submission" date="2017-06" db="EMBL/GenBank/DDBJ databases">
        <title>Genome sequencing of cyanobaciteial culture collection at National Institute for Environmental Studies (NIES).</title>
        <authorList>
            <person name="Hirose Y."/>
            <person name="Shimura Y."/>
            <person name="Fujisawa T."/>
            <person name="Nakamura Y."/>
            <person name="Kawachi M."/>
        </authorList>
    </citation>
    <scope>NUCLEOTIDE SEQUENCE [LARGE SCALE GENOMIC DNA]</scope>
    <source>
        <strain evidence="8 9">NIES-37</strain>
    </source>
</reference>
<dbReference type="InterPro" id="IPR034746">
    <property type="entry name" value="POTRA"/>
</dbReference>
<dbReference type="PROSITE" id="PS51779">
    <property type="entry name" value="POTRA"/>
    <property type="match status" value="1"/>
</dbReference>
<keyword evidence="3 6" id="KW-0732">Signal</keyword>
<evidence type="ECO:0000256" key="2">
    <source>
        <dbReference type="ARBA" id="ARBA00022692"/>
    </source>
</evidence>
<evidence type="ECO:0000259" key="7">
    <source>
        <dbReference type="PROSITE" id="PS51779"/>
    </source>
</evidence>
<keyword evidence="5" id="KW-0998">Cell outer membrane</keyword>
<evidence type="ECO:0000256" key="6">
    <source>
        <dbReference type="SAM" id="SignalP"/>
    </source>
</evidence>
<organism evidence="8 9">
    <name type="scientific">Tolypothrix tenuis PCC 7101</name>
    <dbReference type="NCBI Taxonomy" id="231146"/>
    <lineage>
        <taxon>Bacteria</taxon>
        <taxon>Bacillati</taxon>
        <taxon>Cyanobacteriota</taxon>
        <taxon>Cyanophyceae</taxon>
        <taxon>Nostocales</taxon>
        <taxon>Tolypothrichaceae</taxon>
        <taxon>Tolypothrix</taxon>
    </lineage>
</organism>
<dbReference type="Pfam" id="PF07244">
    <property type="entry name" value="POTRA"/>
    <property type="match status" value="1"/>
</dbReference>
<evidence type="ECO:0000313" key="8">
    <source>
        <dbReference type="EMBL" id="BAY96603.1"/>
    </source>
</evidence>
<keyword evidence="9" id="KW-1185">Reference proteome</keyword>
<keyword evidence="2" id="KW-0812">Transmembrane</keyword>
<dbReference type="EMBL" id="AP018248">
    <property type="protein sequence ID" value="BAY96603.1"/>
    <property type="molecule type" value="Genomic_DNA"/>
</dbReference>
<comment type="subcellular location">
    <subcellularLocation>
        <location evidence="1">Membrane</location>
    </subcellularLocation>
</comment>